<comment type="similarity">
    <text evidence="1 6">Belongs to the spermidine/spermine synthase family.</text>
</comment>
<dbReference type="Proteomes" id="UP000256877">
    <property type="component" value="Unassembled WGS sequence"/>
</dbReference>
<dbReference type="NCBIfam" id="NF002010">
    <property type="entry name" value="PRK00811.1"/>
    <property type="match status" value="1"/>
</dbReference>
<dbReference type="OrthoDB" id="10538at2157"/>
<keyword evidence="4 6" id="KW-0620">Polyamine biosynthesis</keyword>
<keyword evidence="6" id="KW-0745">Spermidine biosynthesis</keyword>
<evidence type="ECO:0000256" key="7">
    <source>
        <dbReference type="PROSITE-ProRule" id="PRU00354"/>
    </source>
</evidence>
<feature type="binding site" evidence="6">
    <location>
        <position position="67"/>
    </location>
    <ligand>
        <name>spermidine</name>
        <dbReference type="ChEBI" id="CHEBI:57834"/>
    </ligand>
</feature>
<dbReference type="FunFam" id="3.40.50.150:FF:000088">
    <property type="entry name" value="Polyamine aminopropyltransferase"/>
    <property type="match status" value="1"/>
</dbReference>
<dbReference type="PANTHER" id="PTHR43317:SF1">
    <property type="entry name" value="THERMOSPERMINE SYNTHASE ACAULIS5"/>
    <property type="match status" value="1"/>
</dbReference>
<comment type="pathway">
    <text evidence="6">Amine and polyamine biosynthesis; spermidine biosynthesis; spermidine from putrescine: step 1/1.</text>
</comment>
<dbReference type="HAMAP" id="MF_00198">
    <property type="entry name" value="Spermidine_synth"/>
    <property type="match status" value="1"/>
</dbReference>
<dbReference type="Gene3D" id="2.30.140.10">
    <property type="entry name" value="Spermidine synthase, tetramerisation domain"/>
    <property type="match status" value="1"/>
</dbReference>
<dbReference type="InterPro" id="IPR001045">
    <property type="entry name" value="Spermi_synthase"/>
</dbReference>
<dbReference type="AlphaFoldDB" id="A0A371R2Y0"/>
<feature type="binding site" evidence="6">
    <location>
        <position position="36"/>
    </location>
    <ligand>
        <name>S-methyl-5'-thioadenosine</name>
        <dbReference type="ChEBI" id="CHEBI:17509"/>
    </ligand>
</feature>
<dbReference type="EMBL" id="NMUF01000012">
    <property type="protein sequence ID" value="RFA99042.1"/>
    <property type="molecule type" value="Genomic_DNA"/>
</dbReference>
<feature type="binding site" evidence="6">
    <location>
        <begin position="143"/>
        <end position="144"/>
    </location>
    <ligand>
        <name>S-methyl-5'-thioadenosine</name>
        <dbReference type="ChEBI" id="CHEBI:17509"/>
    </ligand>
</feature>
<feature type="domain" description="PABS" evidence="8">
    <location>
        <begin position="5"/>
        <end position="245"/>
    </location>
</feature>
<evidence type="ECO:0000256" key="6">
    <source>
        <dbReference type="HAMAP-Rule" id="MF_00198"/>
    </source>
</evidence>
<dbReference type="CDD" id="cd02440">
    <property type="entry name" value="AdoMet_MTases"/>
    <property type="match status" value="1"/>
</dbReference>
<comment type="catalytic activity">
    <reaction evidence="6">
        <text>S-adenosyl 3-(methylsulfanyl)propylamine + putrescine = S-methyl-5'-thioadenosine + spermidine + H(+)</text>
        <dbReference type="Rhea" id="RHEA:12721"/>
        <dbReference type="ChEBI" id="CHEBI:15378"/>
        <dbReference type="ChEBI" id="CHEBI:17509"/>
        <dbReference type="ChEBI" id="CHEBI:57443"/>
        <dbReference type="ChEBI" id="CHEBI:57834"/>
        <dbReference type="ChEBI" id="CHEBI:326268"/>
        <dbReference type="EC" id="2.5.1.16"/>
    </reaction>
</comment>
<feature type="binding site" evidence="6">
    <location>
        <position position="111"/>
    </location>
    <ligand>
        <name>S-methyl-5'-thioadenosine</name>
        <dbReference type="ChEBI" id="CHEBI:17509"/>
    </ligand>
</feature>
<dbReference type="InterPro" id="IPR030373">
    <property type="entry name" value="PABS_CS"/>
</dbReference>
<sequence length="291" mass="33005">MSKVPGPIVLMEPLSGKTSLIIKINAIHVSKRSKYQEILIVDTDDYGRTLVLDDYIQSSYYDEIYYHESLVHPAVTTHPRPSDVLILGGGEGATLREVLKHNTVKRAVMVDIDGDVVELSKKYLPQMHQGAFDDPRSEVRIEDGFVYVENALKRGEKFDVVIMDLTDPYSSEIAKQLYTPEFFGKVKRLLREDGIVVTQAGNSFYFPEAYDYVLHGVKSNFPIIAEYSVWIPSFGYAVNFVLGSLKHDPHSLSAEEVDKRLFERGVRAEFYSGKTHIALMNMPIIKKILRV</sequence>
<comment type="caution">
    <text evidence="6">Lacks conserved residue(s) required for the propagation of feature annotation.</text>
</comment>
<name>A0A371R2Y0_9CREN</name>
<dbReference type="Pfam" id="PF01564">
    <property type="entry name" value="Spermine_synth"/>
    <property type="match status" value="1"/>
</dbReference>
<dbReference type="RefSeq" id="WP_116420500.1">
    <property type="nucleotide sequence ID" value="NZ_NMUE01000003.1"/>
</dbReference>
<dbReference type="PROSITE" id="PS01330">
    <property type="entry name" value="PABS_1"/>
    <property type="match status" value="1"/>
</dbReference>
<dbReference type="PANTHER" id="PTHR43317">
    <property type="entry name" value="THERMOSPERMINE SYNTHASE ACAULIS5"/>
    <property type="match status" value="1"/>
</dbReference>
<dbReference type="Proteomes" id="UP000257123">
    <property type="component" value="Unassembled WGS sequence"/>
</dbReference>
<comment type="function">
    <text evidence="6">Catalyzes the irreversible transfer of a propylamine group from the amino donor S-adenosylmethioninamine (decarboxy-AdoMet) to putrescine (1,4-diaminobutane) to yield spermidine.</text>
</comment>
<reference evidence="11 12" key="1">
    <citation type="submission" date="2017-07" db="EMBL/GenBank/DDBJ databases">
        <title>Draft genome sequence of aerobic hyperthermophilic archaea, Pyrobaculum aerophilum YKB31 and YKB32.</title>
        <authorList>
            <person name="Mochizuki T."/>
            <person name="Berliner A.J."/>
            <person name="Yoshida-Takashima Y."/>
            <person name="Takaki Y."/>
            <person name="Nunoura T."/>
            <person name="Takai K."/>
        </authorList>
    </citation>
    <scope>NUCLEOTIDE SEQUENCE [LARGE SCALE GENOMIC DNA]</scope>
    <source>
        <strain evidence="9 12">YKB31</strain>
        <strain evidence="10 11">YKB32</strain>
    </source>
</reference>
<evidence type="ECO:0000313" key="9">
    <source>
        <dbReference type="EMBL" id="RFA98126.1"/>
    </source>
</evidence>
<evidence type="ECO:0000256" key="5">
    <source>
        <dbReference type="ARBA" id="ARBA00048874"/>
    </source>
</evidence>
<comment type="caution">
    <text evidence="9">The sequence shown here is derived from an EMBL/GenBank/DDBJ whole genome shotgun (WGS) entry which is preliminary data.</text>
</comment>
<evidence type="ECO:0000256" key="2">
    <source>
        <dbReference type="ARBA" id="ARBA00022490"/>
    </source>
</evidence>
<dbReference type="EC" id="2.5.1.16" evidence="6"/>
<comment type="catalytic activity">
    <reaction evidence="5">
        <text>S-adenosyl 3-(methylsulfanyl)propylamine + spermidine = thermospermine + S-methyl-5'-thioadenosine + H(+)</text>
        <dbReference type="Rhea" id="RHEA:30515"/>
        <dbReference type="ChEBI" id="CHEBI:15378"/>
        <dbReference type="ChEBI" id="CHEBI:17509"/>
        <dbReference type="ChEBI" id="CHEBI:57443"/>
        <dbReference type="ChEBI" id="CHEBI:57834"/>
        <dbReference type="ChEBI" id="CHEBI:59903"/>
        <dbReference type="EC" id="2.5.1.79"/>
    </reaction>
</comment>
<evidence type="ECO:0000256" key="4">
    <source>
        <dbReference type="ARBA" id="ARBA00023115"/>
    </source>
</evidence>
<evidence type="ECO:0000313" key="12">
    <source>
        <dbReference type="Proteomes" id="UP000257123"/>
    </source>
</evidence>
<keyword evidence="3 6" id="KW-0808">Transferase</keyword>
<proteinExistence type="inferred from homology"/>
<dbReference type="GO" id="GO:0004766">
    <property type="term" value="F:spermidine synthase activity"/>
    <property type="evidence" value="ECO:0007669"/>
    <property type="project" value="UniProtKB-UniRule"/>
</dbReference>
<dbReference type="GO" id="GO:0008295">
    <property type="term" value="P:spermidine biosynthetic process"/>
    <property type="evidence" value="ECO:0007669"/>
    <property type="project" value="UniProtKB-UniRule"/>
</dbReference>
<evidence type="ECO:0000313" key="11">
    <source>
        <dbReference type="Proteomes" id="UP000256877"/>
    </source>
</evidence>
<dbReference type="InterPro" id="IPR037163">
    <property type="entry name" value="Spermidine_synt_N_sf"/>
</dbReference>
<dbReference type="PROSITE" id="PS51006">
    <property type="entry name" value="PABS_2"/>
    <property type="match status" value="1"/>
</dbReference>
<feature type="binding site" evidence="6">
    <location>
        <position position="91"/>
    </location>
    <ligand>
        <name>spermidine</name>
        <dbReference type="ChEBI" id="CHEBI:57834"/>
    </ligand>
</feature>
<dbReference type="UniPathway" id="UPA00248">
    <property type="reaction ID" value="UER00314"/>
</dbReference>
<accession>A0A371R2Y0</accession>
<keyword evidence="2" id="KW-0963">Cytoplasm</keyword>
<dbReference type="GO" id="GO:0010487">
    <property type="term" value="F:thermospermine synthase activity"/>
    <property type="evidence" value="ECO:0007669"/>
    <property type="project" value="UniProtKB-EC"/>
</dbReference>
<evidence type="ECO:0000313" key="10">
    <source>
        <dbReference type="EMBL" id="RFA99042.1"/>
    </source>
</evidence>
<gene>
    <name evidence="6" type="primary">speE</name>
    <name evidence="9" type="ORF">CGL51_01915</name>
    <name evidence="10" type="ORF">CGL52_05980</name>
</gene>
<dbReference type="EMBL" id="NMUE01000003">
    <property type="protein sequence ID" value="RFA98126.1"/>
    <property type="molecule type" value="Genomic_DNA"/>
</dbReference>
<protein>
    <recommendedName>
        <fullName evidence="6">Polyamine aminopropyltransferase</fullName>
    </recommendedName>
    <alternativeName>
        <fullName evidence="6">Putrescine aminopropyltransferase</fullName>
        <shortName evidence="6">PAPT</shortName>
    </alternativeName>
    <alternativeName>
        <fullName evidence="6">Spermidine synthase</fullName>
        <shortName evidence="6">SPDS</shortName>
        <shortName evidence="6">SPDSY</shortName>
        <ecNumber evidence="6">2.5.1.16</ecNumber>
    </alternativeName>
</protein>
<organism evidence="9 12">
    <name type="scientific">Pyrobaculum aerophilum</name>
    <dbReference type="NCBI Taxonomy" id="13773"/>
    <lineage>
        <taxon>Archaea</taxon>
        <taxon>Thermoproteota</taxon>
        <taxon>Thermoprotei</taxon>
        <taxon>Thermoproteales</taxon>
        <taxon>Thermoproteaceae</taxon>
        <taxon>Pyrobaculum</taxon>
    </lineage>
</organism>
<dbReference type="InterPro" id="IPR029063">
    <property type="entry name" value="SAM-dependent_MTases_sf"/>
</dbReference>
<dbReference type="Gene3D" id="3.40.50.150">
    <property type="entry name" value="Vaccinia Virus protein VP39"/>
    <property type="match status" value="1"/>
</dbReference>
<dbReference type="InterPro" id="IPR035246">
    <property type="entry name" value="Spermidine_synt_N"/>
</dbReference>
<comment type="subunit">
    <text evidence="6">Homodimer or homotetramer.</text>
</comment>
<dbReference type="Pfam" id="PF17284">
    <property type="entry name" value="Spermine_synt_N"/>
    <property type="match status" value="1"/>
</dbReference>
<dbReference type="InterPro" id="IPR030374">
    <property type="entry name" value="PABS"/>
</dbReference>
<evidence type="ECO:0000256" key="3">
    <source>
        <dbReference type="ARBA" id="ARBA00022679"/>
    </source>
</evidence>
<evidence type="ECO:0000259" key="8">
    <source>
        <dbReference type="PROSITE" id="PS51006"/>
    </source>
</evidence>
<dbReference type="SUPFAM" id="SSF53335">
    <property type="entry name" value="S-adenosyl-L-methionine-dependent methyltransferases"/>
    <property type="match status" value="1"/>
</dbReference>
<feature type="active site" description="Proton acceptor" evidence="6 7">
    <location>
        <position position="164"/>
    </location>
</feature>
<evidence type="ECO:0000256" key="1">
    <source>
        <dbReference type="ARBA" id="ARBA00007867"/>
    </source>
</evidence>